<proteinExistence type="predicted"/>
<sequence>MASQQQQQPQVSSPLTTGTPFTPQRSQQGDEDEDDFLTTGNSDAKVWKYRREKYLEAQVNASNFIIKPFFIAFSAAIGFSVGYVVFDFFASFFKRRRQ</sequence>
<dbReference type="RefSeq" id="XP_044557152.1">
    <property type="nucleotide sequence ID" value="XM_044713289.1"/>
</dbReference>
<evidence type="ECO:0000313" key="4">
    <source>
        <dbReference type="Proteomes" id="UP000444721"/>
    </source>
</evidence>
<dbReference type="Proteomes" id="UP000444721">
    <property type="component" value="Unassembled WGS sequence"/>
</dbReference>
<keyword evidence="2" id="KW-0812">Transmembrane</keyword>
<feature type="region of interest" description="Disordered" evidence="1">
    <location>
        <begin position="1"/>
        <end position="39"/>
    </location>
</feature>
<evidence type="ECO:0008006" key="5">
    <source>
        <dbReference type="Google" id="ProtNLM"/>
    </source>
</evidence>
<protein>
    <recommendedName>
        <fullName evidence="5">Transmembrane protein</fullName>
    </recommendedName>
</protein>
<keyword evidence="2" id="KW-1133">Transmembrane helix</keyword>
<reference evidence="3 4" key="1">
    <citation type="journal article" date="2019" name="Sci. Rep.">
        <title>Nanopore sequencing improves the draft genome of the human pathogenic amoeba Naegleria fowleri.</title>
        <authorList>
            <person name="Liechti N."/>
            <person name="Schurch N."/>
            <person name="Bruggmann R."/>
            <person name="Wittwer M."/>
        </authorList>
    </citation>
    <scope>NUCLEOTIDE SEQUENCE [LARGE SCALE GENOMIC DNA]</scope>
    <source>
        <strain evidence="3 4">ATCC 30894</strain>
    </source>
</reference>
<gene>
    <name evidence="3" type="ORF">FDP41_009341</name>
</gene>
<feature type="compositionally biased region" description="Polar residues" evidence="1">
    <location>
        <begin position="15"/>
        <end position="27"/>
    </location>
</feature>
<feature type="compositionally biased region" description="Low complexity" evidence="1">
    <location>
        <begin position="1"/>
        <end position="14"/>
    </location>
</feature>
<evidence type="ECO:0000256" key="1">
    <source>
        <dbReference type="SAM" id="MobiDB-lite"/>
    </source>
</evidence>
<dbReference type="EMBL" id="VFQX01000068">
    <property type="protein sequence ID" value="KAF0972438.1"/>
    <property type="molecule type" value="Genomic_DNA"/>
</dbReference>
<dbReference type="GeneID" id="68116557"/>
<dbReference type="VEuPathDB" id="AmoebaDB:FDP41_009341"/>
<dbReference type="OrthoDB" id="10332574at2759"/>
<feature type="transmembrane region" description="Helical" evidence="2">
    <location>
        <begin position="69"/>
        <end position="93"/>
    </location>
</feature>
<comment type="caution">
    <text evidence="3">The sequence shown here is derived from an EMBL/GenBank/DDBJ whole genome shotgun (WGS) entry which is preliminary data.</text>
</comment>
<keyword evidence="4" id="KW-1185">Reference proteome</keyword>
<keyword evidence="2" id="KW-0472">Membrane</keyword>
<organism evidence="3 4">
    <name type="scientific">Naegleria fowleri</name>
    <name type="common">Brain eating amoeba</name>
    <dbReference type="NCBI Taxonomy" id="5763"/>
    <lineage>
        <taxon>Eukaryota</taxon>
        <taxon>Discoba</taxon>
        <taxon>Heterolobosea</taxon>
        <taxon>Tetramitia</taxon>
        <taxon>Eutetramitia</taxon>
        <taxon>Vahlkampfiidae</taxon>
        <taxon>Naegleria</taxon>
    </lineage>
</organism>
<dbReference type="VEuPathDB" id="AmoebaDB:NfTy_061660"/>
<evidence type="ECO:0000256" key="2">
    <source>
        <dbReference type="SAM" id="Phobius"/>
    </source>
</evidence>
<dbReference type="AlphaFoldDB" id="A0A6A5BEU2"/>
<name>A0A6A5BEU2_NAEFO</name>
<accession>A0A6A5BEU2</accession>
<evidence type="ECO:0000313" key="3">
    <source>
        <dbReference type="EMBL" id="KAF0972438.1"/>
    </source>
</evidence>